<gene>
    <name evidence="1" type="ORF">CPELLU_LOCUS3422</name>
</gene>
<organism evidence="1 2">
    <name type="scientific">Cetraspora pellucida</name>
    <dbReference type="NCBI Taxonomy" id="1433469"/>
    <lineage>
        <taxon>Eukaryota</taxon>
        <taxon>Fungi</taxon>
        <taxon>Fungi incertae sedis</taxon>
        <taxon>Mucoromycota</taxon>
        <taxon>Glomeromycotina</taxon>
        <taxon>Glomeromycetes</taxon>
        <taxon>Diversisporales</taxon>
        <taxon>Gigasporaceae</taxon>
        <taxon>Cetraspora</taxon>
    </lineage>
</organism>
<protein>
    <submittedName>
        <fullName evidence="1">22258_t:CDS:1</fullName>
    </submittedName>
</protein>
<reference evidence="1" key="1">
    <citation type="submission" date="2021-06" db="EMBL/GenBank/DDBJ databases">
        <authorList>
            <person name="Kallberg Y."/>
            <person name="Tangrot J."/>
            <person name="Rosling A."/>
        </authorList>
    </citation>
    <scope>NUCLEOTIDE SEQUENCE</scope>
    <source>
        <strain evidence="1">FL966</strain>
    </source>
</reference>
<sequence>MNLVSKKPSKSNFDYSDFYKTFTATSTNSNTLFNQNGNQRTNFTVKRFIGIMVDQPNKFDFFVPY</sequence>
<comment type="caution">
    <text evidence="1">The sequence shown here is derived from an EMBL/GenBank/DDBJ whole genome shotgun (WGS) entry which is preliminary data.</text>
</comment>
<evidence type="ECO:0000313" key="2">
    <source>
        <dbReference type="Proteomes" id="UP000789759"/>
    </source>
</evidence>
<dbReference type="EMBL" id="CAJVQA010001666">
    <property type="protein sequence ID" value="CAG8521814.1"/>
    <property type="molecule type" value="Genomic_DNA"/>
</dbReference>
<dbReference type="AlphaFoldDB" id="A0A9N9AAE8"/>
<proteinExistence type="predicted"/>
<accession>A0A9N9AAE8</accession>
<evidence type="ECO:0000313" key="1">
    <source>
        <dbReference type="EMBL" id="CAG8521814.1"/>
    </source>
</evidence>
<keyword evidence="2" id="KW-1185">Reference proteome</keyword>
<name>A0A9N9AAE8_9GLOM</name>
<dbReference type="Proteomes" id="UP000789759">
    <property type="component" value="Unassembled WGS sequence"/>
</dbReference>